<proteinExistence type="predicted"/>
<feature type="coiled-coil region" evidence="1">
    <location>
        <begin position="103"/>
        <end position="203"/>
    </location>
</feature>
<dbReference type="Proteomes" id="UP000281261">
    <property type="component" value="Unassembled WGS sequence"/>
</dbReference>
<reference evidence="2 3" key="1">
    <citation type="submission" date="2018-06" db="EMBL/GenBank/DDBJ databases">
        <title>Extensive metabolic versatility and redundancy in microbially diverse, dynamic hydrothermal sediments.</title>
        <authorList>
            <person name="Dombrowski N."/>
            <person name="Teske A."/>
            <person name="Baker B.J."/>
        </authorList>
    </citation>
    <scope>NUCLEOTIDE SEQUENCE [LARGE SCALE GENOMIC DNA]</scope>
    <source>
        <strain evidence="2">B79_G16</strain>
    </source>
</reference>
<gene>
    <name evidence="2" type="ORF">DRH29_04990</name>
</gene>
<comment type="caution">
    <text evidence="2">The sequence shown here is derived from an EMBL/GenBank/DDBJ whole genome shotgun (WGS) entry which is preliminary data.</text>
</comment>
<keyword evidence="1" id="KW-0175">Coiled coil</keyword>
<dbReference type="EMBL" id="QMNG01000073">
    <property type="protein sequence ID" value="RLC36227.1"/>
    <property type="molecule type" value="Genomic_DNA"/>
</dbReference>
<evidence type="ECO:0000313" key="2">
    <source>
        <dbReference type="EMBL" id="RLC36227.1"/>
    </source>
</evidence>
<dbReference type="AlphaFoldDB" id="A0A420ZBG5"/>
<evidence type="ECO:0000256" key="1">
    <source>
        <dbReference type="SAM" id="Coils"/>
    </source>
</evidence>
<name>A0A420ZBG5_UNCK3</name>
<sequence length="235" mass="27567">MPNIKVPDELYEKIKKQADEQGKAMWEIIQAALDKMEIGDIQLNLPKPKFIRLQYPAWCVIGNHKVDPEKYKAKTGRDLYALWFPKLNGVVCLDCLIKHVFTQEQQAKTLARLEVEIRKLRAIKRQLNKEVEELAVKYSFSELLVGLKEIIDALEDRVKSLNNLIMDYAFSTVEGSEEKKKELKELKALLEEVLKKLEKLEMPETWIKKGIEKVKATVPPRRKKEWEESWSGYWR</sequence>
<evidence type="ECO:0008006" key="4">
    <source>
        <dbReference type="Google" id="ProtNLM"/>
    </source>
</evidence>
<organism evidence="2 3">
    <name type="scientific">candidate division Kazan bacterium</name>
    <dbReference type="NCBI Taxonomy" id="2202143"/>
    <lineage>
        <taxon>Bacteria</taxon>
        <taxon>Bacteria division Kazan-3B-28</taxon>
    </lineage>
</organism>
<evidence type="ECO:0000313" key="3">
    <source>
        <dbReference type="Proteomes" id="UP000281261"/>
    </source>
</evidence>
<protein>
    <recommendedName>
        <fullName evidence="4">Ribbon-helix-helix protein CopG domain-containing protein</fullName>
    </recommendedName>
</protein>
<accession>A0A420ZBG5</accession>